<dbReference type="Gene3D" id="3.90.1150.10">
    <property type="entry name" value="Aspartate Aminotransferase, domain 1"/>
    <property type="match status" value="1"/>
</dbReference>
<dbReference type="Pfam" id="PF00155">
    <property type="entry name" value="Aminotran_1_2"/>
    <property type="match status" value="1"/>
</dbReference>
<dbReference type="EMBL" id="PVUE01000008">
    <property type="protein sequence ID" value="PRZ41656.1"/>
    <property type="molecule type" value="Genomic_DNA"/>
</dbReference>
<name>A0A2T0ZZ69_9ACTN</name>
<protein>
    <recommendedName>
        <fullName evidence="4">Aminotransferase</fullName>
        <ecNumber evidence="4">2.6.1.-</ecNumber>
    </recommendedName>
</protein>
<dbReference type="AlphaFoldDB" id="A0A2T0ZZ69"/>
<proteinExistence type="inferred from homology"/>
<gene>
    <name evidence="6" type="ORF">CLV47_10815</name>
</gene>
<evidence type="ECO:0000256" key="2">
    <source>
        <dbReference type="ARBA" id="ARBA00022576"/>
    </source>
</evidence>
<dbReference type="Proteomes" id="UP000237752">
    <property type="component" value="Unassembled WGS sequence"/>
</dbReference>
<dbReference type="EC" id="2.6.1.-" evidence="4"/>
<dbReference type="InterPro" id="IPR050881">
    <property type="entry name" value="LL-DAP_aminotransferase"/>
</dbReference>
<keyword evidence="3 4" id="KW-0808">Transferase</keyword>
<evidence type="ECO:0000313" key="7">
    <source>
        <dbReference type="Proteomes" id="UP000237752"/>
    </source>
</evidence>
<dbReference type="InterPro" id="IPR015422">
    <property type="entry name" value="PyrdxlP-dep_Trfase_small"/>
</dbReference>
<dbReference type="InterPro" id="IPR015421">
    <property type="entry name" value="PyrdxlP-dep_Trfase_major"/>
</dbReference>
<dbReference type="Gene3D" id="3.40.640.10">
    <property type="entry name" value="Type I PLP-dependent aspartate aminotransferase-like (Major domain)"/>
    <property type="match status" value="1"/>
</dbReference>
<dbReference type="PROSITE" id="PS00105">
    <property type="entry name" value="AA_TRANSFER_CLASS_1"/>
    <property type="match status" value="1"/>
</dbReference>
<dbReference type="CDD" id="cd00609">
    <property type="entry name" value="AAT_like"/>
    <property type="match status" value="1"/>
</dbReference>
<organism evidence="6 7">
    <name type="scientific">Antricoccus suffuscus</name>
    <dbReference type="NCBI Taxonomy" id="1629062"/>
    <lineage>
        <taxon>Bacteria</taxon>
        <taxon>Bacillati</taxon>
        <taxon>Actinomycetota</taxon>
        <taxon>Actinomycetes</taxon>
        <taxon>Geodermatophilales</taxon>
        <taxon>Antricoccaceae</taxon>
        <taxon>Antricoccus</taxon>
    </lineage>
</organism>
<keyword evidence="7" id="KW-1185">Reference proteome</keyword>
<comment type="caution">
    <text evidence="6">The sequence shown here is derived from an EMBL/GenBank/DDBJ whole genome shotgun (WGS) entry which is preliminary data.</text>
</comment>
<accession>A0A2T0ZZ69</accession>
<dbReference type="PANTHER" id="PTHR42832">
    <property type="entry name" value="AMINO ACID AMINOTRANSFERASE"/>
    <property type="match status" value="1"/>
</dbReference>
<keyword evidence="2 4" id="KW-0032">Aminotransferase</keyword>
<evidence type="ECO:0000313" key="6">
    <source>
        <dbReference type="EMBL" id="PRZ41656.1"/>
    </source>
</evidence>
<sequence length="383" mass="42652">MPPYVFTIIDSLKIEARRAGIDVIDLGFGNPDLPSPKIAVDKLTEAARNTRNHRYSSSRGLPKLRLAFADLYKRRFNVDLDPETEVISTIGAKEGFSHLMWVLLQAGDAALVPAPSYPIHIWGPLFAGAAVREIRMGTQENLFDNIVEAYEYSWPKPRVIVLSFPHNPTTACVDLEFFQRVVDFAREKEVIVVHDNAYAELGFDDWEPPSILQADGAKECAVELYSMTKSFSMAGWRMAFMAGNSEVIGALGKLKSYLDYGTFQPIQIAATVTLNEDQDHPKEVQPIYQSRRDTLVSGLNNIGWNVEPPKGTMFLWAPIPEPYRHMDSVEFASMLIKEAHVAVSPGVGFGPGGEGNVRFALIENEERIKQGMRGLKKALPKLG</sequence>
<comment type="cofactor">
    <cofactor evidence="1 4">
        <name>pyridoxal 5'-phosphate</name>
        <dbReference type="ChEBI" id="CHEBI:597326"/>
    </cofactor>
</comment>
<reference evidence="6 7" key="1">
    <citation type="submission" date="2018-03" db="EMBL/GenBank/DDBJ databases">
        <title>Genomic Encyclopedia of Archaeal and Bacterial Type Strains, Phase II (KMG-II): from individual species to whole genera.</title>
        <authorList>
            <person name="Goeker M."/>
        </authorList>
    </citation>
    <scope>NUCLEOTIDE SEQUENCE [LARGE SCALE GENOMIC DNA]</scope>
    <source>
        <strain evidence="6 7">DSM 100065</strain>
    </source>
</reference>
<comment type="similarity">
    <text evidence="4">Belongs to the class-I pyridoxal-phosphate-dependent aminotransferase family.</text>
</comment>
<dbReference type="InterPro" id="IPR004838">
    <property type="entry name" value="NHTrfase_class1_PyrdxlP-BS"/>
</dbReference>
<evidence type="ECO:0000256" key="3">
    <source>
        <dbReference type="ARBA" id="ARBA00022679"/>
    </source>
</evidence>
<dbReference type="GO" id="GO:0030170">
    <property type="term" value="F:pyridoxal phosphate binding"/>
    <property type="evidence" value="ECO:0007669"/>
    <property type="project" value="InterPro"/>
</dbReference>
<evidence type="ECO:0000256" key="1">
    <source>
        <dbReference type="ARBA" id="ARBA00001933"/>
    </source>
</evidence>
<dbReference type="InterPro" id="IPR015424">
    <property type="entry name" value="PyrdxlP-dep_Trfase"/>
</dbReference>
<feature type="domain" description="Aminotransferase class I/classII large" evidence="5">
    <location>
        <begin position="22"/>
        <end position="365"/>
    </location>
</feature>
<dbReference type="InterPro" id="IPR004839">
    <property type="entry name" value="Aminotransferase_I/II_large"/>
</dbReference>
<evidence type="ECO:0000259" key="5">
    <source>
        <dbReference type="Pfam" id="PF00155"/>
    </source>
</evidence>
<dbReference type="GO" id="GO:0008483">
    <property type="term" value="F:transaminase activity"/>
    <property type="evidence" value="ECO:0007669"/>
    <property type="project" value="UniProtKB-KW"/>
</dbReference>
<dbReference type="PANTHER" id="PTHR42832:SF1">
    <property type="entry name" value="GLUTAMATE-PYRUVATE AMINOTRANSFERASE ALAC"/>
    <property type="match status" value="1"/>
</dbReference>
<dbReference type="SUPFAM" id="SSF53383">
    <property type="entry name" value="PLP-dependent transferases"/>
    <property type="match status" value="1"/>
</dbReference>
<evidence type="ECO:0000256" key="4">
    <source>
        <dbReference type="RuleBase" id="RU000481"/>
    </source>
</evidence>